<sequence>MILSIIIVILLIIALHRGYQRGLVKELLYTIGTIFVFLLGLFYDAKLGDVLLRLTKQGDPSDPLAHFIAQTIAFWLIMFVGHLTIRWLGRLSHAVTWLPVIKQANGLAGAILAALMMYLGIFLALSILNVIEPTWFTSQYISSSVAQFIVDKTPIVSQQLIDWLFQTKTQSFTAQL</sequence>
<reference evidence="6 7" key="1">
    <citation type="journal article" date="2015" name="Genome Announc.">
        <title>Expanding the biotechnology potential of lactobacilli through comparative genomics of 213 strains and associated genera.</title>
        <authorList>
            <person name="Sun Z."/>
            <person name="Harris H.M."/>
            <person name="McCann A."/>
            <person name="Guo C."/>
            <person name="Argimon S."/>
            <person name="Zhang W."/>
            <person name="Yang X."/>
            <person name="Jeffery I.B."/>
            <person name="Cooney J.C."/>
            <person name="Kagawa T.F."/>
            <person name="Liu W."/>
            <person name="Song Y."/>
            <person name="Salvetti E."/>
            <person name="Wrobel A."/>
            <person name="Rasinkangas P."/>
            <person name="Parkhill J."/>
            <person name="Rea M.C."/>
            <person name="O'Sullivan O."/>
            <person name="Ritari J."/>
            <person name="Douillard F.P."/>
            <person name="Paul Ross R."/>
            <person name="Yang R."/>
            <person name="Briner A.E."/>
            <person name="Felis G.E."/>
            <person name="de Vos W.M."/>
            <person name="Barrangou R."/>
            <person name="Klaenhammer T.R."/>
            <person name="Caufield P.W."/>
            <person name="Cui Y."/>
            <person name="Zhang H."/>
            <person name="O'Toole P.W."/>
        </authorList>
    </citation>
    <scope>NUCLEOTIDE SEQUENCE [LARGE SCALE GENOMIC DNA]</scope>
    <source>
        <strain evidence="6 7">DSM 17758</strain>
    </source>
</reference>
<evidence type="ECO:0000313" key="7">
    <source>
        <dbReference type="Proteomes" id="UP000051315"/>
    </source>
</evidence>
<dbReference type="GO" id="GO:0016020">
    <property type="term" value="C:membrane"/>
    <property type="evidence" value="ECO:0007669"/>
    <property type="project" value="UniProtKB-SubCell"/>
</dbReference>
<feature type="transmembrane region" description="Helical" evidence="5">
    <location>
        <begin position="27"/>
        <end position="43"/>
    </location>
</feature>
<dbReference type="InterPro" id="IPR003825">
    <property type="entry name" value="Colicin-V_CvpA"/>
</dbReference>
<dbReference type="PATRIC" id="fig|1423735.3.peg.1475"/>
<feature type="transmembrane region" description="Helical" evidence="5">
    <location>
        <begin position="107"/>
        <end position="131"/>
    </location>
</feature>
<evidence type="ECO:0000256" key="3">
    <source>
        <dbReference type="ARBA" id="ARBA00022989"/>
    </source>
</evidence>
<protein>
    <recommendedName>
        <fullName evidence="8">Membrane ancor connecting MutS2 with cell-division Z-ring</fullName>
    </recommendedName>
</protein>
<keyword evidence="7" id="KW-1185">Reference proteome</keyword>
<dbReference type="PANTHER" id="PTHR37306">
    <property type="entry name" value="COLICIN V PRODUCTION PROTEIN"/>
    <property type="match status" value="1"/>
</dbReference>
<evidence type="ECO:0000313" key="6">
    <source>
        <dbReference type="EMBL" id="KRM10450.1"/>
    </source>
</evidence>
<dbReference type="EMBL" id="AZFX01000038">
    <property type="protein sequence ID" value="KRM10450.1"/>
    <property type="molecule type" value="Genomic_DNA"/>
</dbReference>
<evidence type="ECO:0008006" key="8">
    <source>
        <dbReference type="Google" id="ProtNLM"/>
    </source>
</evidence>
<name>A0A0R1VYG4_9LACO</name>
<proteinExistence type="predicted"/>
<dbReference type="AlphaFoldDB" id="A0A0R1VYG4"/>
<keyword evidence="2 5" id="KW-0812">Transmembrane</keyword>
<dbReference type="STRING" id="1423735.FC15_GL001427"/>
<gene>
    <name evidence="6" type="ORF">FC15_GL001427</name>
</gene>
<organism evidence="6 7">
    <name type="scientific">Lapidilactobacillus concavus DSM 17758</name>
    <dbReference type="NCBI Taxonomy" id="1423735"/>
    <lineage>
        <taxon>Bacteria</taxon>
        <taxon>Bacillati</taxon>
        <taxon>Bacillota</taxon>
        <taxon>Bacilli</taxon>
        <taxon>Lactobacillales</taxon>
        <taxon>Lactobacillaceae</taxon>
        <taxon>Lapidilactobacillus</taxon>
    </lineage>
</organism>
<evidence type="ECO:0000256" key="1">
    <source>
        <dbReference type="ARBA" id="ARBA00004141"/>
    </source>
</evidence>
<dbReference type="Proteomes" id="UP000051315">
    <property type="component" value="Unassembled WGS sequence"/>
</dbReference>
<feature type="transmembrane region" description="Helical" evidence="5">
    <location>
        <begin position="64"/>
        <end position="87"/>
    </location>
</feature>
<dbReference type="Pfam" id="PF02674">
    <property type="entry name" value="Colicin_V"/>
    <property type="match status" value="1"/>
</dbReference>
<keyword evidence="4 5" id="KW-0472">Membrane</keyword>
<dbReference type="GO" id="GO:0009403">
    <property type="term" value="P:toxin biosynthetic process"/>
    <property type="evidence" value="ECO:0007669"/>
    <property type="project" value="InterPro"/>
</dbReference>
<keyword evidence="3 5" id="KW-1133">Transmembrane helix</keyword>
<dbReference type="PANTHER" id="PTHR37306:SF1">
    <property type="entry name" value="COLICIN V PRODUCTION PROTEIN"/>
    <property type="match status" value="1"/>
</dbReference>
<evidence type="ECO:0000256" key="4">
    <source>
        <dbReference type="ARBA" id="ARBA00023136"/>
    </source>
</evidence>
<accession>A0A0R1VYG4</accession>
<dbReference type="RefSeq" id="WP_057824284.1">
    <property type="nucleotide sequence ID" value="NZ_AZFX01000038.1"/>
</dbReference>
<evidence type="ECO:0000256" key="5">
    <source>
        <dbReference type="SAM" id="Phobius"/>
    </source>
</evidence>
<evidence type="ECO:0000256" key="2">
    <source>
        <dbReference type="ARBA" id="ARBA00022692"/>
    </source>
</evidence>
<dbReference type="OrthoDB" id="2143375at2"/>
<comment type="subcellular location">
    <subcellularLocation>
        <location evidence="1">Membrane</location>
        <topology evidence="1">Multi-pass membrane protein</topology>
    </subcellularLocation>
</comment>
<comment type="caution">
    <text evidence="6">The sequence shown here is derived from an EMBL/GenBank/DDBJ whole genome shotgun (WGS) entry which is preliminary data.</text>
</comment>